<dbReference type="AlphaFoldDB" id="X0W8W0"/>
<name>X0W8W0_9ZZZZ</name>
<feature type="non-terminal residue" evidence="1">
    <location>
        <position position="1"/>
    </location>
</feature>
<dbReference type="EMBL" id="BARS01032330">
    <property type="protein sequence ID" value="GAG27389.1"/>
    <property type="molecule type" value="Genomic_DNA"/>
</dbReference>
<organism evidence="1">
    <name type="scientific">marine sediment metagenome</name>
    <dbReference type="NCBI Taxonomy" id="412755"/>
    <lineage>
        <taxon>unclassified sequences</taxon>
        <taxon>metagenomes</taxon>
        <taxon>ecological metagenomes</taxon>
    </lineage>
</organism>
<comment type="caution">
    <text evidence="1">The sequence shown here is derived from an EMBL/GenBank/DDBJ whole genome shotgun (WGS) entry which is preliminary data.</text>
</comment>
<evidence type="ECO:0000313" key="1">
    <source>
        <dbReference type="EMBL" id="GAG27389.1"/>
    </source>
</evidence>
<gene>
    <name evidence="1" type="ORF">S01H1_50188</name>
</gene>
<dbReference type="Gene3D" id="3.30.420.280">
    <property type="match status" value="1"/>
</dbReference>
<proteinExistence type="predicted"/>
<reference evidence="1" key="1">
    <citation type="journal article" date="2014" name="Front. Microbiol.">
        <title>High frequency of phylogenetically diverse reductive dehalogenase-homologous genes in deep subseafloor sedimentary metagenomes.</title>
        <authorList>
            <person name="Kawai M."/>
            <person name="Futagami T."/>
            <person name="Toyoda A."/>
            <person name="Takaki Y."/>
            <person name="Nishi S."/>
            <person name="Hori S."/>
            <person name="Arai W."/>
            <person name="Tsubouchi T."/>
            <person name="Morono Y."/>
            <person name="Uchiyama I."/>
            <person name="Ito T."/>
            <person name="Fujiyama A."/>
            <person name="Inagaki F."/>
            <person name="Takami H."/>
        </authorList>
    </citation>
    <scope>NUCLEOTIDE SEQUENCE</scope>
    <source>
        <strain evidence="1">Expedition CK06-06</strain>
    </source>
</reference>
<accession>X0W8W0</accession>
<protein>
    <recommendedName>
        <fullName evidence="2">Terminase large subunit gp17-like C-terminal domain-containing protein</fullName>
    </recommendedName>
</protein>
<sequence>PEWRRIGAFHLEDDGTVGAVWLAHDMQSSVVHCYDAAKFSREVAAVIAQGIGARGRHYPFAWRKQDKAFAEKLEEAGINILPDPSHDDPKMAEVISREIWQRLRSSQLRVDKRVGDWLEEYRQYFRDESNVPTKGFPLMSATRHAIEMLDYAEAERSYSQTKNFNPRISVV</sequence>
<evidence type="ECO:0008006" key="2">
    <source>
        <dbReference type="Google" id="ProtNLM"/>
    </source>
</evidence>